<name>A0A8J4A4X6_9ACTN</name>
<comment type="cofactor">
    <cofactor evidence="6">
        <name>Zn(2+)</name>
        <dbReference type="ChEBI" id="CHEBI:29105"/>
    </cofactor>
    <text evidence="6">Binds 1 zinc ion per subunit.</text>
</comment>
<sequence>MFDHFLVSVVVAPPLFVALVWLVAGRIAPAQSAVVLAWSAAAAAASSVVNLAVFAVVAAAEIPAVGRAFGWSTRIVAADTARVPWVVWLSVVLLVAAGVSVGRRWTVHRRTLARARVEFPSTDGVLVVADGVPQAFAVPGRPGHVVVTTGMRDLLSDRHLDALLAHERAHLTGRHHRLVLLADLAAAAHPALRWVARQVDYLVERAADEAAARQTGSRRTVAEAIGAAALASTGNAHGLNAATPGGVVPRRVAALLRPGARTNLWALAVLPAGVAAFTLAWTGEAVYDLVELLTLAAR</sequence>
<dbReference type="InterPro" id="IPR052173">
    <property type="entry name" value="Beta-lactam_resp_regulator"/>
</dbReference>
<evidence type="ECO:0000313" key="9">
    <source>
        <dbReference type="EMBL" id="GIJ73445.1"/>
    </source>
</evidence>
<dbReference type="Pfam" id="PF01435">
    <property type="entry name" value="Peptidase_M48"/>
    <property type="match status" value="1"/>
</dbReference>
<feature type="domain" description="Peptidase M48" evidence="8">
    <location>
        <begin position="113"/>
        <end position="180"/>
    </location>
</feature>
<evidence type="ECO:0000256" key="5">
    <source>
        <dbReference type="ARBA" id="ARBA00023049"/>
    </source>
</evidence>
<dbReference type="GO" id="GO:0004222">
    <property type="term" value="F:metalloendopeptidase activity"/>
    <property type="evidence" value="ECO:0007669"/>
    <property type="project" value="InterPro"/>
</dbReference>
<dbReference type="AlphaFoldDB" id="A0A8J4A4X6"/>
<evidence type="ECO:0000256" key="4">
    <source>
        <dbReference type="ARBA" id="ARBA00022833"/>
    </source>
</evidence>
<dbReference type="PANTHER" id="PTHR34978">
    <property type="entry name" value="POSSIBLE SENSOR-TRANSDUCER PROTEIN BLAR"/>
    <property type="match status" value="1"/>
</dbReference>
<evidence type="ECO:0000256" key="6">
    <source>
        <dbReference type="RuleBase" id="RU003983"/>
    </source>
</evidence>
<proteinExistence type="inferred from homology"/>
<dbReference type="GO" id="GO:0006508">
    <property type="term" value="P:proteolysis"/>
    <property type="evidence" value="ECO:0007669"/>
    <property type="project" value="UniProtKB-KW"/>
</dbReference>
<keyword evidence="4 6" id="KW-0862">Zinc</keyword>
<evidence type="ECO:0000313" key="10">
    <source>
        <dbReference type="Proteomes" id="UP000635606"/>
    </source>
</evidence>
<dbReference type="Proteomes" id="UP000635606">
    <property type="component" value="Unassembled WGS sequence"/>
</dbReference>
<keyword evidence="10" id="KW-1185">Reference proteome</keyword>
<keyword evidence="1 6" id="KW-0645">Protease</keyword>
<comment type="caution">
    <text evidence="9">The sequence shown here is derived from an EMBL/GenBank/DDBJ whole genome shotgun (WGS) entry which is preliminary data.</text>
</comment>
<feature type="transmembrane region" description="Helical" evidence="7">
    <location>
        <begin position="85"/>
        <end position="106"/>
    </location>
</feature>
<dbReference type="PANTHER" id="PTHR34978:SF3">
    <property type="entry name" value="SLR0241 PROTEIN"/>
    <property type="match status" value="1"/>
</dbReference>
<dbReference type="Gene3D" id="3.30.2010.10">
    <property type="entry name" value="Metalloproteases ('zincins'), catalytic domain"/>
    <property type="match status" value="1"/>
</dbReference>
<organism evidence="9 10">
    <name type="scientific">Virgisporangium ochraceum</name>
    <dbReference type="NCBI Taxonomy" id="65505"/>
    <lineage>
        <taxon>Bacteria</taxon>
        <taxon>Bacillati</taxon>
        <taxon>Actinomycetota</taxon>
        <taxon>Actinomycetes</taxon>
        <taxon>Micromonosporales</taxon>
        <taxon>Micromonosporaceae</taxon>
        <taxon>Virgisporangium</taxon>
    </lineage>
</organism>
<evidence type="ECO:0000256" key="7">
    <source>
        <dbReference type="SAM" id="Phobius"/>
    </source>
</evidence>
<evidence type="ECO:0000259" key="8">
    <source>
        <dbReference type="Pfam" id="PF01435"/>
    </source>
</evidence>
<keyword evidence="2" id="KW-0479">Metal-binding</keyword>
<dbReference type="RefSeq" id="WP_203933270.1">
    <property type="nucleotide sequence ID" value="NZ_BOPH01000115.1"/>
</dbReference>
<protein>
    <submittedName>
        <fullName evidence="9">Membrane protein</fullName>
    </submittedName>
</protein>
<feature type="transmembrane region" description="Helical" evidence="7">
    <location>
        <begin position="264"/>
        <end position="283"/>
    </location>
</feature>
<feature type="transmembrane region" description="Helical" evidence="7">
    <location>
        <begin position="6"/>
        <end position="24"/>
    </location>
</feature>
<keyword evidence="7" id="KW-1133">Transmembrane helix</keyword>
<evidence type="ECO:0000256" key="2">
    <source>
        <dbReference type="ARBA" id="ARBA00022723"/>
    </source>
</evidence>
<dbReference type="EMBL" id="BOPH01000115">
    <property type="protein sequence ID" value="GIJ73445.1"/>
    <property type="molecule type" value="Genomic_DNA"/>
</dbReference>
<evidence type="ECO:0000256" key="3">
    <source>
        <dbReference type="ARBA" id="ARBA00022801"/>
    </source>
</evidence>
<evidence type="ECO:0000256" key="1">
    <source>
        <dbReference type="ARBA" id="ARBA00022670"/>
    </source>
</evidence>
<keyword evidence="7" id="KW-0472">Membrane</keyword>
<keyword evidence="3 6" id="KW-0378">Hydrolase</keyword>
<gene>
    <name evidence="9" type="ORF">Voc01_083620</name>
</gene>
<dbReference type="InterPro" id="IPR001915">
    <property type="entry name" value="Peptidase_M48"/>
</dbReference>
<accession>A0A8J4A4X6</accession>
<keyword evidence="7" id="KW-0812">Transmembrane</keyword>
<keyword evidence="5 6" id="KW-0482">Metalloprotease</keyword>
<feature type="transmembrane region" description="Helical" evidence="7">
    <location>
        <begin position="36"/>
        <end position="65"/>
    </location>
</feature>
<reference evidence="9" key="1">
    <citation type="submission" date="2021-01" db="EMBL/GenBank/DDBJ databases">
        <title>Whole genome shotgun sequence of Virgisporangium ochraceum NBRC 16418.</title>
        <authorList>
            <person name="Komaki H."/>
            <person name="Tamura T."/>
        </authorList>
    </citation>
    <scope>NUCLEOTIDE SEQUENCE</scope>
    <source>
        <strain evidence="9">NBRC 16418</strain>
    </source>
</reference>
<comment type="similarity">
    <text evidence="6">Belongs to the peptidase M48 family.</text>
</comment>
<dbReference type="GO" id="GO:0046872">
    <property type="term" value="F:metal ion binding"/>
    <property type="evidence" value="ECO:0007669"/>
    <property type="project" value="UniProtKB-KW"/>
</dbReference>